<dbReference type="PANTHER" id="PTHR32094:SF5">
    <property type="entry name" value="FANCONI ANEMIA GROUP E PROTEIN"/>
    <property type="match status" value="1"/>
</dbReference>
<protein>
    <recommendedName>
        <fullName evidence="1">Fanconi Anaemia group E protein C-terminal domain-containing protein</fullName>
    </recommendedName>
</protein>
<comment type="caution">
    <text evidence="2">The sequence shown here is derived from an EMBL/GenBank/DDBJ whole genome shotgun (WGS) entry which is preliminary data.</text>
</comment>
<dbReference type="AlphaFoldDB" id="A0A835RGS7"/>
<accession>A0A835RGS7</accession>
<dbReference type="Gene3D" id="1.25.40.480">
    <property type="match status" value="1"/>
</dbReference>
<evidence type="ECO:0000313" key="2">
    <source>
        <dbReference type="EMBL" id="KAG0491841.1"/>
    </source>
</evidence>
<dbReference type="InterPro" id="IPR021025">
    <property type="entry name" value="Fanconi_anaemia_gr_E_prot_C"/>
</dbReference>
<evidence type="ECO:0000313" key="3">
    <source>
        <dbReference type="Proteomes" id="UP000636800"/>
    </source>
</evidence>
<gene>
    <name evidence="2" type="ORF">HPP92_005239</name>
</gene>
<dbReference type="GO" id="GO:0036297">
    <property type="term" value="P:interstrand cross-link repair"/>
    <property type="evidence" value="ECO:0007669"/>
    <property type="project" value="InterPro"/>
</dbReference>
<dbReference type="PANTHER" id="PTHR32094">
    <property type="entry name" value="FANCONI ANEMIA GROUP E PROTEIN"/>
    <property type="match status" value="1"/>
</dbReference>
<proteinExistence type="predicted"/>
<dbReference type="Proteomes" id="UP000636800">
    <property type="component" value="Chromosome 2"/>
</dbReference>
<sequence length="500" mass="55977">MTSRMEQWLPLFEILLNSPSPEGEASFWFQEKRQQLVSSDFPAADSPRTTSFLSLLLSPVPTMYGQLASSNSSPLILMQTLPFAVQSRILSILAADYQRFSPHLLRSLAAHILKSDLPSSSDHPAFWVRRAACNLFDVLPPATDLVDAHLEDVQRVKTDEFNSLPHWLEDLAKTSSPLLPWLPVDTRRSVQKAPFVLADNTRNRKLHNSGKLEAEPLIQSDLSGSLPPIHPQARDEAAALKGELLSSDSTVETIRLTHNIQQLCLKYGAGNELTLLGLIEPWELNDEMLSVMLSHISNDITPFSKSWPTYILCSTALPKMLALKNPASRVLLSAIICFCKKYQTAAVEALLFPLMLHKEGINVVQCDVLVKITKECLHPAHVSAFCQRLLCGGKHKRFICLPCQKDRISDEVVWTESLFTLFQNILNQNVQFTPDTADHIVAVVDEMGVKFSKSLKYGNFLLCFVTKCIYAVNTYKKQLRDAAEKTSTLVTRSILSRLNP</sequence>
<evidence type="ECO:0000259" key="1">
    <source>
        <dbReference type="Pfam" id="PF11510"/>
    </source>
</evidence>
<dbReference type="EMBL" id="JADCNL010000002">
    <property type="protein sequence ID" value="KAG0491841.1"/>
    <property type="molecule type" value="Genomic_DNA"/>
</dbReference>
<dbReference type="Pfam" id="PF11510">
    <property type="entry name" value="FA_FANCE"/>
    <property type="match status" value="1"/>
</dbReference>
<organism evidence="2 3">
    <name type="scientific">Vanilla planifolia</name>
    <name type="common">Vanilla</name>
    <dbReference type="NCBI Taxonomy" id="51239"/>
    <lineage>
        <taxon>Eukaryota</taxon>
        <taxon>Viridiplantae</taxon>
        <taxon>Streptophyta</taxon>
        <taxon>Embryophyta</taxon>
        <taxon>Tracheophyta</taxon>
        <taxon>Spermatophyta</taxon>
        <taxon>Magnoliopsida</taxon>
        <taxon>Liliopsida</taxon>
        <taxon>Asparagales</taxon>
        <taxon>Orchidaceae</taxon>
        <taxon>Vanilloideae</taxon>
        <taxon>Vanilleae</taxon>
        <taxon>Vanilla</taxon>
    </lineage>
</organism>
<dbReference type="OrthoDB" id="2335338at2759"/>
<keyword evidence="3" id="KW-1185">Reference proteome</keyword>
<name>A0A835RGS7_VANPL</name>
<dbReference type="GO" id="GO:0043240">
    <property type="term" value="C:Fanconi anaemia nuclear complex"/>
    <property type="evidence" value="ECO:0007669"/>
    <property type="project" value="InterPro"/>
</dbReference>
<reference evidence="2 3" key="1">
    <citation type="journal article" date="2020" name="Nat. Food">
        <title>A phased Vanilla planifolia genome enables genetic improvement of flavour and production.</title>
        <authorList>
            <person name="Hasing T."/>
            <person name="Tang H."/>
            <person name="Brym M."/>
            <person name="Khazi F."/>
            <person name="Huang T."/>
            <person name="Chambers A.H."/>
        </authorList>
    </citation>
    <scope>NUCLEOTIDE SEQUENCE [LARGE SCALE GENOMIC DNA]</scope>
    <source>
        <tissue evidence="2">Leaf</tissue>
    </source>
</reference>
<dbReference type="InterPro" id="IPR039685">
    <property type="entry name" value="FANCE"/>
</dbReference>
<feature type="domain" description="Fanconi Anaemia group E protein C-terminal" evidence="1">
    <location>
        <begin position="303"/>
        <end position="494"/>
    </location>
</feature>